<organism evidence="3">
    <name type="scientific">Xanthomonas arboricola pv. pruni</name>
    <dbReference type="NCBI Taxonomy" id="69929"/>
    <lineage>
        <taxon>Bacteria</taxon>
        <taxon>Pseudomonadati</taxon>
        <taxon>Pseudomonadota</taxon>
        <taxon>Gammaproteobacteria</taxon>
        <taxon>Lysobacterales</taxon>
        <taxon>Lysobacteraceae</taxon>
        <taxon>Xanthomonas</taxon>
    </lineage>
</organism>
<dbReference type="EMBL" id="JASVYU010000057">
    <property type="protein sequence ID" value="MDN0289138.1"/>
    <property type="molecule type" value="Genomic_DNA"/>
</dbReference>
<name>A0AAP4NN69_9XANT</name>
<dbReference type="RefSeq" id="WP_223571030.1">
    <property type="nucleotide sequence ID" value="NZ_CP090954.2"/>
</dbReference>
<evidence type="ECO:0000313" key="3">
    <source>
        <dbReference type="EMBL" id="MDN0289138.1"/>
    </source>
</evidence>
<evidence type="ECO:0000256" key="2">
    <source>
        <dbReference type="SAM" id="SignalP"/>
    </source>
</evidence>
<feature type="chain" id="PRO_5042822130" description="Phage-related protein" evidence="2">
    <location>
        <begin position="34"/>
        <end position="481"/>
    </location>
</feature>
<evidence type="ECO:0008006" key="4">
    <source>
        <dbReference type="Google" id="ProtNLM"/>
    </source>
</evidence>
<protein>
    <recommendedName>
        <fullName evidence="4">Phage-related protein</fullName>
    </recommendedName>
</protein>
<proteinExistence type="predicted"/>
<sequence length="481" mass="50619">MRWLARVFVSAMARRIAYVLVALLFATCGVARAASFGVQTCKVGGSCDQGAAYSACMSQVQDHKAQFPTATYYEAACRHVNSQDPYYSPVVDYREPGGGRTTRIGADEYYGTKCDKRPDYNGPFPSVYGTPRNGSVQCFSGCQMAWYDNGDGTFNGKNTSVPGVCGDGDLEDDADCKAKFGATYYYNGALGVCEPEPPKDCPAGQVKDAKGNCQPNTCPEGMTQQQDGTCKPSENECPAGEIKSPAGGCLPGDGQCAAGEARGKDGTCKRDADGDGKPDEGEEDGDTKPTFSGGDSCDFPPACSGNPIMCGQARIQWRIDCNTRRNVNIQGGSCAAMPVCVGKDCKAMEYSQLLMQWRTACALEKAAGKPGAGGDNADVKAIRDAITGTNGQANIGEEGSNSGAFSDESGYGQGGMPDGKLDTSGFGYSRSCPTIPDVSVFGQTIHFDTSRFCQWMVLGGQIVLVMAALLSLRLMSQGGST</sequence>
<reference evidence="3" key="1">
    <citation type="submission" date="2023-06" db="EMBL/GenBank/DDBJ databases">
        <title>Genome sequences of Xanthomonas arboricola from Serbia and Montenegro.</title>
        <authorList>
            <person name="Ilicic R."/>
            <person name="Jelusic A."/>
            <person name="Harrison J."/>
            <person name="Greer S."/>
            <person name="Grant M."/>
            <person name="Vicente J."/>
            <person name="Popovic Milovanovic T."/>
            <person name="Studholme D.J."/>
        </authorList>
    </citation>
    <scope>NUCLEOTIDE SEQUENCE</scope>
    <source>
        <strain evidence="3">Xp320</strain>
    </source>
</reference>
<feature type="region of interest" description="Disordered" evidence="1">
    <location>
        <begin position="260"/>
        <end position="292"/>
    </location>
</feature>
<dbReference type="AlphaFoldDB" id="A0AAP4NN69"/>
<gene>
    <name evidence="3" type="ORF">QSH54_21505</name>
</gene>
<accession>A0AAP4NN69</accession>
<feature type="compositionally biased region" description="Basic and acidic residues" evidence="1">
    <location>
        <begin position="261"/>
        <end position="279"/>
    </location>
</feature>
<feature type="signal peptide" evidence="2">
    <location>
        <begin position="1"/>
        <end position="33"/>
    </location>
</feature>
<comment type="caution">
    <text evidence="3">The sequence shown here is derived from an EMBL/GenBank/DDBJ whole genome shotgun (WGS) entry which is preliminary data.</text>
</comment>
<evidence type="ECO:0000256" key="1">
    <source>
        <dbReference type="SAM" id="MobiDB-lite"/>
    </source>
</evidence>
<keyword evidence="2" id="KW-0732">Signal</keyword>